<keyword evidence="2" id="KW-1185">Reference proteome</keyword>
<organism evidence="1 2">
    <name type="scientific">Meloidogyne enterolobii</name>
    <name type="common">Root-knot nematode worm</name>
    <name type="synonym">Meloidogyne mayaguensis</name>
    <dbReference type="NCBI Taxonomy" id="390850"/>
    <lineage>
        <taxon>Eukaryota</taxon>
        <taxon>Metazoa</taxon>
        <taxon>Ecdysozoa</taxon>
        <taxon>Nematoda</taxon>
        <taxon>Chromadorea</taxon>
        <taxon>Rhabditida</taxon>
        <taxon>Tylenchina</taxon>
        <taxon>Tylenchomorpha</taxon>
        <taxon>Tylenchoidea</taxon>
        <taxon>Meloidogynidae</taxon>
        <taxon>Meloidogyninae</taxon>
        <taxon>Meloidogyne</taxon>
    </lineage>
</organism>
<dbReference type="Proteomes" id="UP001497535">
    <property type="component" value="Unassembled WGS sequence"/>
</dbReference>
<proteinExistence type="predicted"/>
<name>A0ACB0YC48_MELEN</name>
<evidence type="ECO:0000313" key="2">
    <source>
        <dbReference type="Proteomes" id="UP001497535"/>
    </source>
</evidence>
<dbReference type="EMBL" id="CAVMJV010000009">
    <property type="protein sequence ID" value="CAK5040437.1"/>
    <property type="molecule type" value="Genomic_DNA"/>
</dbReference>
<reference evidence="1" key="1">
    <citation type="submission" date="2023-11" db="EMBL/GenBank/DDBJ databases">
        <authorList>
            <person name="Poullet M."/>
        </authorList>
    </citation>
    <scope>NUCLEOTIDE SEQUENCE</scope>
    <source>
        <strain evidence="1">E1834</strain>
    </source>
</reference>
<evidence type="ECO:0000313" key="1">
    <source>
        <dbReference type="EMBL" id="CAK5040437.1"/>
    </source>
</evidence>
<accession>A0ACB0YC48</accession>
<sequence length="123" mass="14149">MHGIPERMKKKFSEERNVEENKIKSTTDEGEEGKEVEGEDEEEDDEDEEDEEESPSSAEKGYVAISLYYLDGPVNNICLKAQVKDVIIRQISIERHSLLRYSQDNSFGRWALLHTGTRETLSL</sequence>
<gene>
    <name evidence="1" type="ORF">MENTE1834_LOCUS10248</name>
</gene>
<comment type="caution">
    <text evidence="1">The sequence shown here is derived from an EMBL/GenBank/DDBJ whole genome shotgun (WGS) entry which is preliminary data.</text>
</comment>
<protein>
    <submittedName>
        <fullName evidence="1">Uncharacterized protein</fullName>
    </submittedName>
</protein>